<evidence type="ECO:0000256" key="5">
    <source>
        <dbReference type="SAM" id="Phobius"/>
    </source>
</evidence>
<dbReference type="PANTHER" id="PTHR38480">
    <property type="entry name" value="SLR0254 PROTEIN"/>
    <property type="match status" value="1"/>
</dbReference>
<sequence>MDQFDFATSQGVGISNEIAGIGSRIGAYIIDSVVIGVIILGISLLFGSLFDSENFILIVFLLCPLLFYSLLMEFFFHGQSLGKMAMSIRVISEDGHRLSAGQCFSRWIFRILEIHTASGAVAILAAGINKKNKRFGDMVAGTLVINDKMQAGEIFKMPEFKTDYLPYHQEAALMTDLQANILQRVVNLTSDSPQRHQIHLRMKQQIKKVFNIDQETLAKPDFLEEFLQDYYFYCWKIAYDQNQALN</sequence>
<comment type="subcellular location">
    <subcellularLocation>
        <location evidence="1">Membrane</location>
        <topology evidence="1">Multi-pass membrane protein</topology>
    </subcellularLocation>
</comment>
<reference evidence="7 8" key="1">
    <citation type="submission" date="2021-12" db="EMBL/GenBank/DDBJ databases">
        <title>Genome sequencing of bacteria with rrn-lacking chromosome and rrn-plasmid.</title>
        <authorList>
            <person name="Anda M."/>
            <person name="Iwasaki W."/>
        </authorList>
    </citation>
    <scope>NUCLEOTIDE SEQUENCE [LARGE SCALE GENOMIC DNA]</scope>
    <source>
        <strain evidence="7 8">NBRC 15940</strain>
    </source>
</reference>
<name>A0AAN4VZX4_9BACT</name>
<proteinExistence type="predicted"/>
<organism evidence="7 8">
    <name type="scientific">Persicobacter diffluens</name>
    <dbReference type="NCBI Taxonomy" id="981"/>
    <lineage>
        <taxon>Bacteria</taxon>
        <taxon>Pseudomonadati</taxon>
        <taxon>Bacteroidota</taxon>
        <taxon>Cytophagia</taxon>
        <taxon>Cytophagales</taxon>
        <taxon>Persicobacteraceae</taxon>
        <taxon>Persicobacter</taxon>
    </lineage>
</organism>
<dbReference type="Proteomes" id="UP001310022">
    <property type="component" value="Unassembled WGS sequence"/>
</dbReference>
<accession>A0AAN4VZX4</accession>
<protein>
    <recommendedName>
        <fullName evidence="6">RDD domain-containing protein</fullName>
    </recommendedName>
</protein>
<dbReference type="AlphaFoldDB" id="A0AAN4VZX4"/>
<evidence type="ECO:0000256" key="1">
    <source>
        <dbReference type="ARBA" id="ARBA00004141"/>
    </source>
</evidence>
<keyword evidence="4 5" id="KW-0472">Membrane</keyword>
<dbReference type="GO" id="GO:0016020">
    <property type="term" value="C:membrane"/>
    <property type="evidence" value="ECO:0007669"/>
    <property type="project" value="UniProtKB-SubCell"/>
</dbReference>
<evidence type="ECO:0000256" key="4">
    <source>
        <dbReference type="ARBA" id="ARBA00023136"/>
    </source>
</evidence>
<dbReference type="EMBL" id="BQKE01000001">
    <property type="protein sequence ID" value="GJM61890.1"/>
    <property type="molecule type" value="Genomic_DNA"/>
</dbReference>
<dbReference type="PANTHER" id="PTHR38480:SF1">
    <property type="entry name" value="SLR0254 PROTEIN"/>
    <property type="match status" value="1"/>
</dbReference>
<keyword evidence="8" id="KW-1185">Reference proteome</keyword>
<gene>
    <name evidence="7" type="ORF">PEDI_24420</name>
</gene>
<feature type="transmembrane region" description="Helical" evidence="5">
    <location>
        <begin position="25"/>
        <end position="49"/>
    </location>
</feature>
<keyword evidence="3 5" id="KW-1133">Transmembrane helix</keyword>
<evidence type="ECO:0000259" key="6">
    <source>
        <dbReference type="Pfam" id="PF06271"/>
    </source>
</evidence>
<feature type="transmembrane region" description="Helical" evidence="5">
    <location>
        <begin position="55"/>
        <end position="76"/>
    </location>
</feature>
<evidence type="ECO:0000256" key="2">
    <source>
        <dbReference type="ARBA" id="ARBA00022692"/>
    </source>
</evidence>
<dbReference type="RefSeq" id="WP_338237330.1">
    <property type="nucleotide sequence ID" value="NZ_BQKE01000001.1"/>
</dbReference>
<feature type="domain" description="RDD" evidence="6">
    <location>
        <begin position="19"/>
        <end position="141"/>
    </location>
</feature>
<evidence type="ECO:0000256" key="3">
    <source>
        <dbReference type="ARBA" id="ARBA00022989"/>
    </source>
</evidence>
<dbReference type="InterPro" id="IPR010432">
    <property type="entry name" value="RDD"/>
</dbReference>
<evidence type="ECO:0000313" key="8">
    <source>
        <dbReference type="Proteomes" id="UP001310022"/>
    </source>
</evidence>
<comment type="caution">
    <text evidence="7">The sequence shown here is derived from an EMBL/GenBank/DDBJ whole genome shotgun (WGS) entry which is preliminary data.</text>
</comment>
<keyword evidence="2 5" id="KW-0812">Transmembrane</keyword>
<dbReference type="Pfam" id="PF06271">
    <property type="entry name" value="RDD"/>
    <property type="match status" value="1"/>
</dbReference>
<evidence type="ECO:0000313" key="7">
    <source>
        <dbReference type="EMBL" id="GJM61890.1"/>
    </source>
</evidence>